<evidence type="ECO:0000313" key="2">
    <source>
        <dbReference type="Proteomes" id="UP000785679"/>
    </source>
</evidence>
<comment type="caution">
    <text evidence="1">The sequence shown here is derived from an EMBL/GenBank/DDBJ whole genome shotgun (WGS) entry which is preliminary data.</text>
</comment>
<gene>
    <name evidence="1" type="ORF">FGO68_gene9477</name>
</gene>
<dbReference type="EMBL" id="RRYP01006779">
    <property type="protein sequence ID" value="TNV80964.1"/>
    <property type="molecule type" value="Genomic_DNA"/>
</dbReference>
<dbReference type="Proteomes" id="UP000785679">
    <property type="component" value="Unassembled WGS sequence"/>
</dbReference>
<protein>
    <submittedName>
        <fullName evidence="1">Uncharacterized protein</fullName>
    </submittedName>
</protein>
<evidence type="ECO:0000313" key="1">
    <source>
        <dbReference type="EMBL" id="TNV80964.1"/>
    </source>
</evidence>
<name>A0A8J8NVJ0_HALGN</name>
<organism evidence="1 2">
    <name type="scientific">Halteria grandinella</name>
    <dbReference type="NCBI Taxonomy" id="5974"/>
    <lineage>
        <taxon>Eukaryota</taxon>
        <taxon>Sar</taxon>
        <taxon>Alveolata</taxon>
        <taxon>Ciliophora</taxon>
        <taxon>Intramacronucleata</taxon>
        <taxon>Spirotrichea</taxon>
        <taxon>Stichotrichia</taxon>
        <taxon>Sporadotrichida</taxon>
        <taxon>Halteriidae</taxon>
        <taxon>Halteria</taxon>
    </lineage>
</organism>
<accession>A0A8J8NVJ0</accession>
<keyword evidence="2" id="KW-1185">Reference proteome</keyword>
<sequence>MSLMGFVPMHQAGDFVKKEYEKYVRVRQEQYEEWQHSNDDNPSQKRFYSFKDIFPFKEYEKMYSSLPIPDKVDPLYIQSMLLHEPQLSMKLLSNSGGQVFSQISSCAGSLVSPMMQPIYSQIVEDQRLEYDFSDYMSNMLQDPQNTSPIFQKFPTARRR</sequence>
<dbReference type="AlphaFoldDB" id="A0A8J8NVJ0"/>
<proteinExistence type="predicted"/>
<reference evidence="1" key="1">
    <citation type="submission" date="2019-06" db="EMBL/GenBank/DDBJ databases">
        <authorList>
            <person name="Zheng W."/>
        </authorList>
    </citation>
    <scope>NUCLEOTIDE SEQUENCE</scope>
    <source>
        <strain evidence="1">QDHG01</strain>
    </source>
</reference>